<accession>A0A239HBB1</accession>
<gene>
    <name evidence="2" type="ORF">SAMN06296052_11322</name>
</gene>
<evidence type="ECO:0000256" key="1">
    <source>
        <dbReference type="SAM" id="MobiDB-lite"/>
    </source>
</evidence>
<dbReference type="AlphaFoldDB" id="A0A239HBB1"/>
<feature type="compositionally biased region" description="Basic and acidic residues" evidence="1">
    <location>
        <begin position="78"/>
        <end position="92"/>
    </location>
</feature>
<feature type="compositionally biased region" description="Acidic residues" evidence="1">
    <location>
        <begin position="52"/>
        <end position="65"/>
    </location>
</feature>
<dbReference type="EMBL" id="FZOQ01000013">
    <property type="protein sequence ID" value="SNS77544.1"/>
    <property type="molecule type" value="Genomic_DNA"/>
</dbReference>
<evidence type="ECO:0000313" key="3">
    <source>
        <dbReference type="Proteomes" id="UP000198432"/>
    </source>
</evidence>
<proteinExistence type="predicted"/>
<dbReference type="Proteomes" id="UP000198432">
    <property type="component" value="Unassembled WGS sequence"/>
</dbReference>
<protein>
    <submittedName>
        <fullName evidence="2">Uncharacterized protein</fullName>
    </submittedName>
</protein>
<keyword evidence="3" id="KW-1185">Reference proteome</keyword>
<name>A0A239HBB1_9BACT</name>
<reference evidence="3" key="1">
    <citation type="submission" date="2017-06" db="EMBL/GenBank/DDBJ databases">
        <authorList>
            <person name="Varghese N."/>
            <person name="Submissions S."/>
        </authorList>
    </citation>
    <scope>NUCLEOTIDE SEQUENCE [LARGE SCALE GENOMIC DNA]</scope>
    <source>
        <strain evidence="3">NKM1</strain>
    </source>
</reference>
<feature type="compositionally biased region" description="Basic and acidic residues" evidence="1">
    <location>
        <begin position="107"/>
        <end position="116"/>
    </location>
</feature>
<organism evidence="2 3">
    <name type="scientific">Pontibacter ummariensis</name>
    <dbReference type="NCBI Taxonomy" id="1610492"/>
    <lineage>
        <taxon>Bacteria</taxon>
        <taxon>Pseudomonadati</taxon>
        <taxon>Bacteroidota</taxon>
        <taxon>Cytophagia</taxon>
        <taxon>Cytophagales</taxon>
        <taxon>Hymenobacteraceae</taxon>
        <taxon>Pontibacter</taxon>
    </lineage>
</organism>
<evidence type="ECO:0000313" key="2">
    <source>
        <dbReference type="EMBL" id="SNS77544.1"/>
    </source>
</evidence>
<dbReference type="PROSITE" id="PS51257">
    <property type="entry name" value="PROKAR_LIPOPROTEIN"/>
    <property type="match status" value="1"/>
</dbReference>
<sequence>MFYLDTKNTMNKKSIKSAIFSLAATMMIGLGLVSCNKGTEPGETNVGRGEIYEDEGSMVVPDDEGYETRYEDTANLEKYYDHTDHENHEDNSNKSLGDGAYDGEGTGVERDEIDQR</sequence>
<feature type="region of interest" description="Disordered" evidence="1">
    <location>
        <begin position="38"/>
        <end position="116"/>
    </location>
</feature>